<feature type="transmembrane region" description="Helical" evidence="1">
    <location>
        <begin position="41"/>
        <end position="61"/>
    </location>
</feature>
<accession>A0A1F5DQC1</accession>
<evidence type="ECO:0000313" key="2">
    <source>
        <dbReference type="EMBL" id="OGD57254.1"/>
    </source>
</evidence>
<keyword evidence="1" id="KW-0812">Transmembrane</keyword>
<proteinExistence type="predicted"/>
<name>A0A1F5DQC1_9BACT</name>
<dbReference type="EMBL" id="MEZT01000004">
    <property type="protein sequence ID" value="OGD57254.1"/>
    <property type="molecule type" value="Genomic_DNA"/>
</dbReference>
<evidence type="ECO:0000256" key="1">
    <source>
        <dbReference type="SAM" id="Phobius"/>
    </source>
</evidence>
<reference evidence="2 3" key="1">
    <citation type="journal article" date="2016" name="Nat. Commun.">
        <title>Thousands of microbial genomes shed light on interconnected biogeochemical processes in an aquifer system.</title>
        <authorList>
            <person name="Anantharaman K."/>
            <person name="Brown C.T."/>
            <person name="Hug L.A."/>
            <person name="Sharon I."/>
            <person name="Castelle C.J."/>
            <person name="Probst A.J."/>
            <person name="Thomas B.C."/>
            <person name="Singh A."/>
            <person name="Wilkins M.J."/>
            <person name="Karaoz U."/>
            <person name="Brodie E.L."/>
            <person name="Williams K.H."/>
            <person name="Hubbard S.S."/>
            <person name="Banfield J.F."/>
        </authorList>
    </citation>
    <scope>NUCLEOTIDE SEQUENCE [LARGE SCALE GENOMIC DNA]</scope>
</reference>
<comment type="caution">
    <text evidence="2">The sequence shown here is derived from an EMBL/GenBank/DDBJ whole genome shotgun (WGS) entry which is preliminary data.</text>
</comment>
<keyword evidence="1" id="KW-0472">Membrane</keyword>
<dbReference type="AlphaFoldDB" id="A0A1F5DQC1"/>
<sequence length="410" mass="46183">MSKIKLTAILLVAPLIYAFSSLIYCENTTFCSKFGPNLTSIFSFIFYFIVVLITYFLFKLLNAGVYKIFSKNMKGYQLALIISLIFIFFAISTSDFPVTKAYLTKNVNFCKELKSSATECQCALMIAKLESDESICEILTGDIERNYCLSKFRESMKLSQITVKNEAATSTPATSTEETGIAICAGEGERVRASGAGFPRDCCPGLKAMYGYAQLNCIVPGLPGDIGTCSDCGNGTCEPQYSENKCNCPQDCENETADWQTYRNEEYEFEFNISPFFIEIGYEISEKEYPCHYFEDEKCNYFFFETYPVAPYYESVDDNKLETLISLAFCPIEYCQTDSGKQMCAALRAGQNELPNGDWLFTNYIAENDRYIVYLSSGESTGDVASAMGWEKDEVQEAKNLMLSTFKFLE</sequence>
<protein>
    <submittedName>
        <fullName evidence="2">Uncharacterized protein</fullName>
    </submittedName>
</protein>
<organism evidence="2 3">
    <name type="scientific">Candidatus Berkelbacteria bacterium RBG_13_40_8</name>
    <dbReference type="NCBI Taxonomy" id="1797467"/>
    <lineage>
        <taxon>Bacteria</taxon>
        <taxon>Candidatus Berkelbacteria</taxon>
    </lineage>
</organism>
<feature type="transmembrane region" description="Helical" evidence="1">
    <location>
        <begin position="73"/>
        <end position="91"/>
    </location>
</feature>
<evidence type="ECO:0000313" key="3">
    <source>
        <dbReference type="Proteomes" id="UP000178764"/>
    </source>
</evidence>
<dbReference type="Proteomes" id="UP000178764">
    <property type="component" value="Unassembled WGS sequence"/>
</dbReference>
<keyword evidence="1" id="KW-1133">Transmembrane helix</keyword>
<gene>
    <name evidence="2" type="ORF">A2V71_01190</name>
</gene>